<evidence type="ECO:0000313" key="8">
    <source>
        <dbReference type="EMBL" id="AQZ66194.1"/>
    </source>
</evidence>
<dbReference type="Pfam" id="PF00388">
    <property type="entry name" value="PI-PLC-X"/>
    <property type="match status" value="1"/>
</dbReference>
<keyword evidence="9" id="KW-1185">Reference proteome</keyword>
<dbReference type="GO" id="GO:0008081">
    <property type="term" value="F:phosphoric diester hydrolase activity"/>
    <property type="evidence" value="ECO:0007669"/>
    <property type="project" value="InterPro"/>
</dbReference>
<dbReference type="PROSITE" id="PS50007">
    <property type="entry name" value="PIPLC_X_DOMAIN"/>
    <property type="match status" value="1"/>
</dbReference>
<dbReference type="STRING" id="1909395.BKM31_36285"/>
<evidence type="ECO:0000256" key="3">
    <source>
        <dbReference type="ARBA" id="ARBA00019758"/>
    </source>
</evidence>
<accession>A0A1V0A7L1</accession>
<reference evidence="9" key="1">
    <citation type="journal article" date="2017" name="Med. Chem. Commun.">
        <title>Nonomuraea sp. ATCC 55076 harbours the largest actinomycete chromosome to date and the kistamicin biosynthetic gene cluster.</title>
        <authorList>
            <person name="Nazari B."/>
            <person name="Forneris C.C."/>
            <person name="Gibson M.I."/>
            <person name="Moon K."/>
            <person name="Schramma K.R."/>
            <person name="Seyedsayamdost M.R."/>
        </authorList>
    </citation>
    <scope>NUCLEOTIDE SEQUENCE [LARGE SCALE GENOMIC DNA]</scope>
    <source>
        <strain evidence="9">ATCC 55076</strain>
    </source>
</reference>
<evidence type="ECO:0000256" key="2">
    <source>
        <dbReference type="ARBA" id="ARBA00012581"/>
    </source>
</evidence>
<sequence>MIAAASTLLTGGRAATAETAEARTTTADGPLTSAVFRATHNSYSGNLGGARSSIASQLDQGVRFVELDIHDNGYATSRDYAVGHDSPGDEVDHAGNPASNLLRDWLGVVNSWSERHPDAAPIVVALDLKDDLTDNTSYAAGNLAALNDELTSVFGARLYRAEEYPATAGAPSVDALRGRVLAVISGHGGTRAAYKRDTGHDPAVAINGRGQVVEVHGSGGGDLWYWTGRYGSDGRVTWLRHGRYDSGVTPAVALNDNGDLVEVHQSQSATTLWYRVGRLSANGEITWSASRKYDDGVLPTIRFTDPAGTRLREIHRSQSSSQNWEWSGVLDVGAMAVTWSGNAKTADPRFDKATSTSGTSRVRVWTGADGPTPGQTLRVDTDRVAGERVRYPQVAFDEFQKGDSAELQQGALFYAAPAGEKAFVTAARQAGKLARAWGFDSAGDATDPLASYPATDRPFDGWYRDLLTASGAVE</sequence>
<dbReference type="KEGG" id="noa:BKM31_36285"/>
<proteinExistence type="predicted"/>
<dbReference type="Gene3D" id="3.20.20.190">
    <property type="entry name" value="Phosphatidylinositol (PI) phosphodiesterase"/>
    <property type="match status" value="1"/>
</dbReference>
<gene>
    <name evidence="8" type="ORF">BKM31_36285</name>
</gene>
<evidence type="ECO:0000256" key="5">
    <source>
        <dbReference type="ARBA" id="ARBA00030782"/>
    </source>
</evidence>
<comment type="catalytic activity">
    <reaction evidence="1">
        <text>a 1,2-diacyl-sn-glycero-3-phospho-(1D-myo-inositol) = 1D-myo-inositol 1,2-cyclic phosphate + a 1,2-diacyl-sn-glycerol</text>
        <dbReference type="Rhea" id="RHEA:17093"/>
        <dbReference type="ChEBI" id="CHEBI:17815"/>
        <dbReference type="ChEBI" id="CHEBI:57880"/>
        <dbReference type="ChEBI" id="CHEBI:58484"/>
        <dbReference type="EC" id="4.6.1.13"/>
    </reaction>
</comment>
<name>A0A1V0A7L1_9ACTN</name>
<dbReference type="EC" id="4.6.1.13" evidence="2"/>
<protein>
    <recommendedName>
        <fullName evidence="3">1-phosphatidylinositol phosphodiesterase</fullName>
        <ecNumber evidence="2">4.6.1.13</ecNumber>
    </recommendedName>
    <alternativeName>
        <fullName evidence="4">Phosphatidylinositol diacylglycerol-lyase</fullName>
    </alternativeName>
    <alternativeName>
        <fullName evidence="5">Phosphatidylinositol-specific phospholipase C</fullName>
    </alternativeName>
</protein>
<dbReference type="OrthoDB" id="195526at2"/>
<organism evidence="8 9">
    <name type="scientific">[Actinomadura] parvosata subsp. kistnae</name>
    <dbReference type="NCBI Taxonomy" id="1909395"/>
    <lineage>
        <taxon>Bacteria</taxon>
        <taxon>Bacillati</taxon>
        <taxon>Actinomycetota</taxon>
        <taxon>Actinomycetes</taxon>
        <taxon>Streptosporangiales</taxon>
        <taxon>Streptosporangiaceae</taxon>
        <taxon>Nonomuraea</taxon>
    </lineage>
</organism>
<evidence type="ECO:0000256" key="6">
    <source>
        <dbReference type="SAM" id="MobiDB-lite"/>
    </source>
</evidence>
<dbReference type="GO" id="GO:0006629">
    <property type="term" value="P:lipid metabolic process"/>
    <property type="evidence" value="ECO:0007669"/>
    <property type="project" value="InterPro"/>
</dbReference>
<evidence type="ECO:0000256" key="1">
    <source>
        <dbReference type="ARBA" id="ARBA00001316"/>
    </source>
</evidence>
<dbReference type="Proteomes" id="UP000190797">
    <property type="component" value="Chromosome"/>
</dbReference>
<dbReference type="EMBL" id="CP017717">
    <property type="protein sequence ID" value="AQZ66194.1"/>
    <property type="molecule type" value="Genomic_DNA"/>
</dbReference>
<evidence type="ECO:0000259" key="7">
    <source>
        <dbReference type="Pfam" id="PF00388"/>
    </source>
</evidence>
<evidence type="ECO:0000313" key="9">
    <source>
        <dbReference type="Proteomes" id="UP000190797"/>
    </source>
</evidence>
<dbReference type="AlphaFoldDB" id="A0A1V0A7L1"/>
<dbReference type="InterPro" id="IPR017946">
    <property type="entry name" value="PLC-like_Pdiesterase_TIM-brl"/>
</dbReference>
<dbReference type="SUPFAM" id="SSF51695">
    <property type="entry name" value="PLC-like phosphodiesterases"/>
    <property type="match status" value="1"/>
</dbReference>
<evidence type="ECO:0000256" key="4">
    <source>
        <dbReference type="ARBA" id="ARBA00030474"/>
    </source>
</evidence>
<feature type="region of interest" description="Disordered" evidence="6">
    <location>
        <begin position="6"/>
        <end position="26"/>
    </location>
</feature>
<dbReference type="InterPro" id="IPR000909">
    <property type="entry name" value="PLipase_C_PInositol-sp_X_dom"/>
</dbReference>
<feature type="domain" description="Phosphatidylinositol-specific phospholipase C X" evidence="7">
    <location>
        <begin position="30"/>
        <end position="181"/>
    </location>
</feature>